<dbReference type="InterPro" id="IPR036890">
    <property type="entry name" value="HATPase_C_sf"/>
</dbReference>
<dbReference type="GO" id="GO:0005886">
    <property type="term" value="C:plasma membrane"/>
    <property type="evidence" value="ECO:0007669"/>
    <property type="project" value="UniProtKB-SubCell"/>
</dbReference>
<dbReference type="PANTHER" id="PTHR45339">
    <property type="entry name" value="HYBRID SIGNAL TRANSDUCTION HISTIDINE KINASE J"/>
    <property type="match status" value="1"/>
</dbReference>
<dbReference type="SUPFAM" id="SSF52172">
    <property type="entry name" value="CheY-like"/>
    <property type="match status" value="2"/>
</dbReference>
<dbReference type="EC" id="2.7.13.3" evidence="3"/>
<comment type="caution">
    <text evidence="24">The sequence shown here is derived from an EMBL/GenBank/DDBJ whole genome shotgun (WGS) entry which is preliminary data.</text>
</comment>
<proteinExistence type="predicted"/>
<evidence type="ECO:0000259" key="19">
    <source>
        <dbReference type="PROSITE" id="PS50110"/>
    </source>
</evidence>
<dbReference type="InterPro" id="IPR004358">
    <property type="entry name" value="Sig_transdc_His_kin-like_C"/>
</dbReference>
<dbReference type="Pfam" id="PF03924">
    <property type="entry name" value="CHASE"/>
    <property type="match status" value="1"/>
</dbReference>
<dbReference type="InterPro" id="IPR000014">
    <property type="entry name" value="PAS"/>
</dbReference>
<dbReference type="CDD" id="cd00082">
    <property type="entry name" value="HisKA"/>
    <property type="match status" value="1"/>
</dbReference>
<evidence type="ECO:0000256" key="6">
    <source>
        <dbReference type="ARBA" id="ARBA00022679"/>
    </source>
</evidence>
<dbReference type="Pfam" id="PF00989">
    <property type="entry name" value="PAS"/>
    <property type="match status" value="2"/>
</dbReference>
<feature type="domain" description="Response regulatory" evidence="19">
    <location>
        <begin position="1004"/>
        <end position="1126"/>
    </location>
</feature>
<feature type="transmembrane region" description="Helical" evidence="17">
    <location>
        <begin position="316"/>
        <end position="336"/>
    </location>
</feature>
<dbReference type="SMART" id="SM00091">
    <property type="entry name" value="PAS"/>
    <property type="match status" value="3"/>
</dbReference>
<evidence type="ECO:0000313" key="25">
    <source>
        <dbReference type="Proteomes" id="UP000289784"/>
    </source>
</evidence>
<keyword evidence="13 17" id="KW-0472">Membrane</keyword>
<evidence type="ECO:0000256" key="4">
    <source>
        <dbReference type="ARBA" id="ARBA00022475"/>
    </source>
</evidence>
<dbReference type="InterPro" id="IPR001610">
    <property type="entry name" value="PAC"/>
</dbReference>
<dbReference type="SUPFAM" id="SSF55785">
    <property type="entry name" value="PYP-like sensor domain (PAS domain)"/>
    <property type="match status" value="3"/>
</dbReference>
<dbReference type="InterPro" id="IPR001789">
    <property type="entry name" value="Sig_transdc_resp-reg_receiver"/>
</dbReference>
<dbReference type="EMBL" id="SAWZ01000005">
    <property type="protein sequence ID" value="RXR05263.1"/>
    <property type="molecule type" value="Genomic_DNA"/>
</dbReference>
<reference evidence="24 25" key="1">
    <citation type="submission" date="2019-01" db="EMBL/GenBank/DDBJ databases">
        <title>Pseudoxanthomonas composti sp. nov., isolated from compost.</title>
        <authorList>
            <person name="Yang G."/>
        </authorList>
    </citation>
    <scope>NUCLEOTIDE SEQUENCE [LARGE SCALE GENOMIC DNA]</scope>
    <source>
        <strain evidence="24 25">GSS15</strain>
    </source>
</reference>
<evidence type="ECO:0000259" key="22">
    <source>
        <dbReference type="PROSITE" id="PS50839"/>
    </source>
</evidence>
<evidence type="ECO:0000256" key="12">
    <source>
        <dbReference type="ARBA" id="ARBA00023012"/>
    </source>
</evidence>
<keyword evidence="6" id="KW-0808">Transferase</keyword>
<evidence type="ECO:0000256" key="9">
    <source>
        <dbReference type="ARBA" id="ARBA00022777"/>
    </source>
</evidence>
<feature type="domain" description="PAS" evidence="20">
    <location>
        <begin position="608"/>
        <end position="665"/>
    </location>
</feature>
<evidence type="ECO:0000259" key="21">
    <source>
        <dbReference type="PROSITE" id="PS50113"/>
    </source>
</evidence>
<dbReference type="SUPFAM" id="SSF55874">
    <property type="entry name" value="ATPase domain of HSP90 chaperone/DNA topoisomerase II/histidine kinase"/>
    <property type="match status" value="1"/>
</dbReference>
<feature type="domain" description="Histidine kinase" evidence="18">
    <location>
        <begin position="767"/>
        <end position="989"/>
    </location>
</feature>
<keyword evidence="4" id="KW-1003">Cell membrane</keyword>
<evidence type="ECO:0000256" key="14">
    <source>
        <dbReference type="ARBA" id="ARBA00023306"/>
    </source>
</evidence>
<dbReference type="PRINTS" id="PR00344">
    <property type="entry name" value="BCTRLSENSOR"/>
</dbReference>
<dbReference type="FunFam" id="3.30.565.10:FF:000010">
    <property type="entry name" value="Sensor histidine kinase RcsC"/>
    <property type="match status" value="1"/>
</dbReference>
<evidence type="ECO:0000256" key="10">
    <source>
        <dbReference type="ARBA" id="ARBA00022840"/>
    </source>
</evidence>
<dbReference type="SUPFAM" id="SSF47226">
    <property type="entry name" value="Histidine-containing phosphotransfer domain, HPT domain"/>
    <property type="match status" value="1"/>
</dbReference>
<dbReference type="PROSITE" id="PS50839">
    <property type="entry name" value="CHASE"/>
    <property type="match status" value="1"/>
</dbReference>
<feature type="domain" description="PAC" evidence="21">
    <location>
        <begin position="697"/>
        <end position="749"/>
    </location>
</feature>
<evidence type="ECO:0000256" key="3">
    <source>
        <dbReference type="ARBA" id="ARBA00012438"/>
    </source>
</evidence>
<dbReference type="Gene3D" id="1.20.120.160">
    <property type="entry name" value="HPT domain"/>
    <property type="match status" value="1"/>
</dbReference>
<dbReference type="InterPro" id="IPR035965">
    <property type="entry name" value="PAS-like_dom_sf"/>
</dbReference>
<dbReference type="CDD" id="cd16922">
    <property type="entry name" value="HATPase_EvgS-ArcB-TorS-like"/>
    <property type="match status" value="1"/>
</dbReference>
<feature type="domain" description="Response regulatory" evidence="19">
    <location>
        <begin position="1146"/>
        <end position="1264"/>
    </location>
</feature>
<dbReference type="InterPro" id="IPR013767">
    <property type="entry name" value="PAS_fold"/>
</dbReference>
<evidence type="ECO:0000256" key="15">
    <source>
        <dbReference type="PROSITE-ProRule" id="PRU00110"/>
    </source>
</evidence>
<dbReference type="InterPro" id="IPR011006">
    <property type="entry name" value="CheY-like_superfamily"/>
</dbReference>
<dbReference type="SMART" id="SM00387">
    <property type="entry name" value="HATPase_c"/>
    <property type="match status" value="1"/>
</dbReference>
<evidence type="ECO:0000256" key="11">
    <source>
        <dbReference type="ARBA" id="ARBA00022989"/>
    </source>
</evidence>
<dbReference type="SMART" id="SM00448">
    <property type="entry name" value="REC"/>
    <property type="match status" value="2"/>
</dbReference>
<dbReference type="CDD" id="cd00130">
    <property type="entry name" value="PAS"/>
    <property type="match status" value="3"/>
</dbReference>
<feature type="domain" description="HPt" evidence="23">
    <location>
        <begin position="1310"/>
        <end position="1401"/>
    </location>
</feature>
<organism evidence="24 25">
    <name type="scientific">Pseudoxanthomonas composti</name>
    <dbReference type="NCBI Taxonomy" id="2137479"/>
    <lineage>
        <taxon>Bacteria</taxon>
        <taxon>Pseudomonadati</taxon>
        <taxon>Pseudomonadota</taxon>
        <taxon>Gammaproteobacteria</taxon>
        <taxon>Lysobacterales</taxon>
        <taxon>Lysobacteraceae</taxon>
        <taxon>Pseudoxanthomonas</taxon>
    </lineage>
</organism>
<evidence type="ECO:0000256" key="13">
    <source>
        <dbReference type="ARBA" id="ARBA00023136"/>
    </source>
</evidence>
<dbReference type="Gene3D" id="3.40.50.2300">
    <property type="match status" value="2"/>
</dbReference>
<dbReference type="GO" id="GO:0005524">
    <property type="term" value="F:ATP binding"/>
    <property type="evidence" value="ECO:0007669"/>
    <property type="project" value="UniProtKB-KW"/>
</dbReference>
<dbReference type="CDD" id="cd17546">
    <property type="entry name" value="REC_hyHK_CKI1_RcsC-like"/>
    <property type="match status" value="2"/>
</dbReference>
<feature type="modified residue" description="Phosphohistidine" evidence="15">
    <location>
        <position position="1349"/>
    </location>
</feature>
<dbReference type="PANTHER" id="PTHR45339:SF1">
    <property type="entry name" value="HYBRID SIGNAL TRANSDUCTION HISTIDINE KINASE J"/>
    <property type="match status" value="1"/>
</dbReference>
<dbReference type="Pfam" id="PF00512">
    <property type="entry name" value="HisKA"/>
    <property type="match status" value="1"/>
</dbReference>
<keyword evidence="12" id="KW-0902">Two-component regulatory system</keyword>
<dbReference type="Gene3D" id="3.30.450.350">
    <property type="entry name" value="CHASE domain"/>
    <property type="match status" value="1"/>
</dbReference>
<dbReference type="PROSITE" id="PS50113">
    <property type="entry name" value="PAC"/>
    <property type="match status" value="2"/>
</dbReference>
<comment type="catalytic activity">
    <reaction evidence="1">
        <text>ATP + protein L-histidine = ADP + protein N-phospho-L-histidine.</text>
        <dbReference type="EC" id="2.7.13.3"/>
    </reaction>
</comment>
<dbReference type="SUPFAM" id="SSF47384">
    <property type="entry name" value="Homodimeric domain of signal transducing histidine kinase"/>
    <property type="match status" value="1"/>
</dbReference>
<sequence length="1496" mass="162656">MSTSDTTPILDGVMLSPARNAAWLLVAGLIAAVLIALSLQRHNVTEQQDRFAQLTDDVVGALQQRMEMYEHGLRGARGAVMTAGGEDAIRERFVAYSRSRDYPREFPGSRGFGYIRRVPQAEEAAFVAQARADGIADFSVRQFAPHPGDRYVILYIEPQGPNSPALGLDIASNPVRREAAERAAQSGQAVLTHPIALYENGTARQDFLLLLPVYRNGAPVATPAERIAATIGWTYAPLRIREVLQSFDEDHADYALRIVDAASRDTPFFESGSFAPAGKSSRLKNSRELDVYGRRWLLTVQATPEFLRSLNQISPWIAGGSVLLVTLLLSGLAYAVGIGRQRSQQILAAQARLGAMVQSSSEAIITEEAQGIITHWNPAAERAFGYTAEEAVGQSMQRLIGEGLAEAGTDAVRDEGGARKVSLRHRDGHRARMLTTQSPLLNRQGQRVGTSHFFHDLSRQLQAEEQFGIVVEASPSALLVLDADSVIQQANRRAEELFGRPRPALVGLPLTSLLPTDLHAAQQQAMQELVQSPDSPPVSLGSDVYIAREDLSQIPVEIGLSPMRADGHAQILATITDISERKRAEYEIHQLNATLEQQVAERTRQLVATSTLQRAITSHAGYAIIASDSAGRITLFNPAAEKMLGYSAAELLGRKGVDVLLDPEELRERAGPLAQDPAQPMNFFETVVSGAGTGRSVTEEWTHIAKDGRRIPLLLTISTLRDEHEQVIGFLGMGLDLTERKQHEEALRQAISAAEAANRSKSDFLANMSHEIRTPMNAILGMLYLLERGELSPPVREMTRKIDISARALLSIINDVLDFSKIESGRIDLENTAFDLGELLENIATLMTSAVSVKPVEMVVEAPPDGARWLLGDSLRLSQVLINLVGNAIKFTDRGEIVLSVRKFRSESPGKVKLLFSVRDTGIGIPKEKQDLIFSPFHQADTSTTRRFGGSGLGLTISRRLVELMGGELQVYSAPGRGSEFYFAISFGLSEGTAPAVSTEDPKRVLVVDDHDLVRRNLVHIIEGFGWSAVDAPSAQAALDLLSEADAGTSPFDAYVLDWRMPGMDGIALASALRARQGNGREPVIIMVTSYERNLLDEKMPGGLVDAVLTKPATSSSLFNALGEAMGRREAPRLRGPDSKRLGGLRLLVVDDSEYNREVAQRILESEGASAELAENGEEAIKLIETDPSRFDVVLMDVQMPVMDGYQATRVIRASPQMSHLPVIALTAGAFRQQQDAAVASGMSGFVAKPFDVQQLIEAIQRLAPALSSSSRLDPTAEITAAVPAITVHAPDLSDTPVLDTQRGLEQWGEEAPYKRYLLRFLRDYHAPAPILRQLVQQGDRSPAISFVHKMRGATASLALLRLSRVAGRIEEALYGDNDVSELLDVLEHATAQAHAAIAAYADGTELEEPGEASGDWVAALSPEALTALQQLLHALDSDDPAEMEAQLHGLHGLLPALVLETLHAQVDAFAFREAEADVRQWIAQHDGTAPPGHGR</sequence>
<evidence type="ECO:0000256" key="2">
    <source>
        <dbReference type="ARBA" id="ARBA00004651"/>
    </source>
</evidence>
<feature type="domain" description="CHASE" evidence="22">
    <location>
        <begin position="84"/>
        <end position="249"/>
    </location>
</feature>
<keyword evidence="14" id="KW-0131">Cell cycle</keyword>
<dbReference type="SMART" id="SM00388">
    <property type="entry name" value="HisKA"/>
    <property type="match status" value="1"/>
</dbReference>
<comment type="subcellular location">
    <subcellularLocation>
        <location evidence="2">Cell membrane</location>
        <topology evidence="2">Multi-pass membrane protein</topology>
    </subcellularLocation>
</comment>
<dbReference type="Gene3D" id="3.30.450.20">
    <property type="entry name" value="PAS domain"/>
    <property type="match status" value="3"/>
</dbReference>
<dbReference type="GO" id="GO:0000155">
    <property type="term" value="F:phosphorelay sensor kinase activity"/>
    <property type="evidence" value="ECO:0007669"/>
    <property type="project" value="InterPro"/>
</dbReference>
<feature type="domain" description="PAS" evidence="20">
    <location>
        <begin position="463"/>
        <end position="533"/>
    </location>
</feature>
<gene>
    <name evidence="24" type="ORF">EPA99_11000</name>
</gene>
<dbReference type="OrthoDB" id="9797243at2"/>
<keyword evidence="7 17" id="KW-0812">Transmembrane</keyword>
<dbReference type="FunFam" id="1.10.287.130:FF:000038">
    <property type="entry name" value="Sensory transduction histidine kinase"/>
    <property type="match status" value="1"/>
</dbReference>
<feature type="transmembrane region" description="Helical" evidence="17">
    <location>
        <begin position="20"/>
        <end position="39"/>
    </location>
</feature>
<dbReference type="GO" id="GO:0006355">
    <property type="term" value="P:regulation of DNA-templated transcription"/>
    <property type="evidence" value="ECO:0007669"/>
    <property type="project" value="InterPro"/>
</dbReference>
<keyword evidence="10" id="KW-0067">ATP-binding</keyword>
<evidence type="ECO:0000256" key="7">
    <source>
        <dbReference type="ARBA" id="ARBA00022692"/>
    </source>
</evidence>
<dbReference type="InterPro" id="IPR008207">
    <property type="entry name" value="Sig_transdc_His_kin_Hpt_dom"/>
</dbReference>
<evidence type="ECO:0000256" key="1">
    <source>
        <dbReference type="ARBA" id="ARBA00000085"/>
    </source>
</evidence>
<dbReference type="InterPro" id="IPR003594">
    <property type="entry name" value="HATPase_dom"/>
</dbReference>
<evidence type="ECO:0000256" key="8">
    <source>
        <dbReference type="ARBA" id="ARBA00022741"/>
    </source>
</evidence>
<evidence type="ECO:0000313" key="24">
    <source>
        <dbReference type="EMBL" id="RXR05263.1"/>
    </source>
</evidence>
<feature type="domain" description="PAC" evidence="21">
    <location>
        <begin position="540"/>
        <end position="590"/>
    </location>
</feature>
<keyword evidence="25" id="KW-1185">Reference proteome</keyword>
<dbReference type="InterPro" id="IPR005467">
    <property type="entry name" value="His_kinase_dom"/>
</dbReference>
<evidence type="ECO:0000259" key="20">
    <source>
        <dbReference type="PROSITE" id="PS50112"/>
    </source>
</evidence>
<dbReference type="InterPro" id="IPR042240">
    <property type="entry name" value="CHASE_sf"/>
</dbReference>
<dbReference type="PROSITE" id="PS50109">
    <property type="entry name" value="HIS_KIN"/>
    <property type="match status" value="1"/>
</dbReference>
<dbReference type="InterPro" id="IPR013656">
    <property type="entry name" value="PAS_4"/>
</dbReference>
<feature type="domain" description="PAS" evidence="20">
    <location>
        <begin position="349"/>
        <end position="396"/>
    </location>
</feature>
<feature type="modified residue" description="4-aspartylphosphate" evidence="16">
    <location>
        <position position="1058"/>
    </location>
</feature>
<dbReference type="Gene3D" id="1.10.287.130">
    <property type="match status" value="1"/>
</dbReference>
<dbReference type="Gene3D" id="3.30.565.10">
    <property type="entry name" value="Histidine kinase-like ATPase, C-terminal domain"/>
    <property type="match status" value="1"/>
</dbReference>
<dbReference type="SMART" id="SM00086">
    <property type="entry name" value="PAC"/>
    <property type="match status" value="3"/>
</dbReference>
<dbReference type="NCBIfam" id="TIGR00229">
    <property type="entry name" value="sensory_box"/>
    <property type="match status" value="3"/>
</dbReference>
<evidence type="ECO:0000259" key="18">
    <source>
        <dbReference type="PROSITE" id="PS50109"/>
    </source>
</evidence>
<keyword evidence="5 16" id="KW-0597">Phosphoprotein</keyword>
<evidence type="ECO:0000259" key="23">
    <source>
        <dbReference type="PROSITE" id="PS50894"/>
    </source>
</evidence>
<evidence type="ECO:0000256" key="17">
    <source>
        <dbReference type="SAM" id="Phobius"/>
    </source>
</evidence>
<dbReference type="InterPro" id="IPR003661">
    <property type="entry name" value="HisK_dim/P_dom"/>
</dbReference>
<dbReference type="PROSITE" id="PS50894">
    <property type="entry name" value="HPT"/>
    <property type="match status" value="1"/>
</dbReference>
<accession>A0A4Q1JWI1</accession>
<dbReference type="Proteomes" id="UP000289784">
    <property type="component" value="Unassembled WGS sequence"/>
</dbReference>
<name>A0A4Q1JWI1_9GAMM</name>
<keyword evidence="8" id="KW-0547">Nucleotide-binding</keyword>
<dbReference type="Pfam" id="PF00072">
    <property type="entry name" value="Response_reg"/>
    <property type="match status" value="2"/>
</dbReference>
<protein>
    <recommendedName>
        <fullName evidence="3">histidine kinase</fullName>
        <ecNumber evidence="3">2.7.13.3</ecNumber>
    </recommendedName>
</protein>
<dbReference type="InterPro" id="IPR006189">
    <property type="entry name" value="CHASE_dom"/>
</dbReference>
<keyword evidence="11 17" id="KW-1133">Transmembrane helix</keyword>
<evidence type="ECO:0000256" key="5">
    <source>
        <dbReference type="ARBA" id="ARBA00022553"/>
    </source>
</evidence>
<dbReference type="Pfam" id="PF02518">
    <property type="entry name" value="HATPase_c"/>
    <property type="match status" value="1"/>
</dbReference>
<dbReference type="PROSITE" id="PS50110">
    <property type="entry name" value="RESPONSE_REGULATORY"/>
    <property type="match status" value="2"/>
</dbReference>
<dbReference type="PROSITE" id="PS50112">
    <property type="entry name" value="PAS"/>
    <property type="match status" value="3"/>
</dbReference>
<dbReference type="InterPro" id="IPR000700">
    <property type="entry name" value="PAS-assoc_C"/>
</dbReference>
<dbReference type="RefSeq" id="WP_129471267.1">
    <property type="nucleotide sequence ID" value="NZ_SAWZ01000005.1"/>
</dbReference>
<dbReference type="InterPro" id="IPR036097">
    <property type="entry name" value="HisK_dim/P_sf"/>
</dbReference>
<dbReference type="InterPro" id="IPR036641">
    <property type="entry name" value="HPT_dom_sf"/>
</dbReference>
<keyword evidence="9" id="KW-0418">Kinase</keyword>
<dbReference type="Pfam" id="PF08448">
    <property type="entry name" value="PAS_4"/>
    <property type="match status" value="1"/>
</dbReference>
<evidence type="ECO:0000256" key="16">
    <source>
        <dbReference type="PROSITE-ProRule" id="PRU00169"/>
    </source>
</evidence>
<dbReference type="SMART" id="SM01079">
    <property type="entry name" value="CHASE"/>
    <property type="match status" value="1"/>
</dbReference>
<feature type="modified residue" description="4-aspartylphosphate" evidence="16">
    <location>
        <position position="1197"/>
    </location>
</feature>